<evidence type="ECO:0000256" key="5">
    <source>
        <dbReference type="ARBA" id="ARBA00023136"/>
    </source>
</evidence>
<feature type="domain" description="MacB-like periplasmic core" evidence="9">
    <location>
        <begin position="52"/>
        <end position="240"/>
    </location>
</feature>
<dbReference type="PANTHER" id="PTHR30572:SF4">
    <property type="entry name" value="ABC TRANSPORTER PERMEASE YTRF"/>
    <property type="match status" value="1"/>
</dbReference>
<keyword evidence="2" id="KW-1003">Cell membrane</keyword>
<accession>A0A7C9FAY2</accession>
<evidence type="ECO:0000256" key="1">
    <source>
        <dbReference type="ARBA" id="ARBA00004651"/>
    </source>
</evidence>
<dbReference type="InterPro" id="IPR003838">
    <property type="entry name" value="ABC3_permease_C"/>
</dbReference>
<evidence type="ECO:0000256" key="3">
    <source>
        <dbReference type="ARBA" id="ARBA00022692"/>
    </source>
</evidence>
<feature type="transmembrane region" description="Helical" evidence="7">
    <location>
        <begin position="355"/>
        <end position="381"/>
    </location>
</feature>
<proteinExistence type="inferred from homology"/>
<feature type="domain" description="ABC3 transporter permease C-terminal" evidence="8">
    <location>
        <begin position="280"/>
        <end position="391"/>
    </location>
</feature>
<name>A0A7C9FAY2_9BACT</name>
<comment type="caution">
    <text evidence="10">The sequence shown here is derived from an EMBL/GenBank/DDBJ whole genome shotgun (WGS) entry which is preliminary data.</text>
</comment>
<evidence type="ECO:0000259" key="8">
    <source>
        <dbReference type="Pfam" id="PF02687"/>
    </source>
</evidence>
<evidence type="ECO:0000256" key="2">
    <source>
        <dbReference type="ARBA" id="ARBA00022475"/>
    </source>
</evidence>
<keyword evidence="5 7" id="KW-0472">Membrane</keyword>
<sequence>MLRHLFKLIWNKKGSHSLLIIEIWASFMVLFGVLSLIVYNISNYLEPIGFEYENVWVLDLNNNQDTTAIAEKNNQIMQRIRSYRQVESATRMSSNTPFSANTMNNSINYHKVSTMADNYYTDEEFSKTLDLPLLAGRWYRPEDRVSKSVPVVINKKLQDKLFGDENPLGKVLGERNYETEKKEEGQKTTQRVVGVVDKFKAKGEYMSDNPAIFMLFDKDDQWNKNILIKTKPGTDATFEAKLVKDLAAMVPGWSIEVSYLTESRANRHNLVLVPVIIFLIISVFLLTNVALGLFGILNLNIARRRSEIGLRRAMGATESRVTTQFLGEMWVLAAFSILLGLLFAVQFPLLNVFDFAAGVYIVAILAAVVIIFVIVTLCAWYPSQQAARIHPATALHEE</sequence>
<keyword evidence="3 7" id="KW-0812">Transmembrane</keyword>
<evidence type="ECO:0000256" key="6">
    <source>
        <dbReference type="ARBA" id="ARBA00038076"/>
    </source>
</evidence>
<evidence type="ECO:0000313" key="11">
    <source>
        <dbReference type="Proteomes" id="UP000479293"/>
    </source>
</evidence>
<dbReference type="InterPro" id="IPR025857">
    <property type="entry name" value="MacB_PCD"/>
</dbReference>
<feature type="transmembrane region" description="Helical" evidence="7">
    <location>
        <begin position="329"/>
        <end position="349"/>
    </location>
</feature>
<keyword evidence="11" id="KW-1185">Reference proteome</keyword>
<evidence type="ECO:0000313" key="10">
    <source>
        <dbReference type="EMBL" id="MPR36124.1"/>
    </source>
</evidence>
<reference evidence="10 11" key="1">
    <citation type="submission" date="2019-10" db="EMBL/GenBank/DDBJ databases">
        <title>Draft Genome Sequence of Cytophagaceae sp. SJW1-29.</title>
        <authorList>
            <person name="Choi A."/>
        </authorList>
    </citation>
    <scope>NUCLEOTIDE SEQUENCE [LARGE SCALE GENOMIC DNA]</scope>
    <source>
        <strain evidence="10 11">SJW1-29</strain>
    </source>
</reference>
<dbReference type="AlphaFoldDB" id="A0A7C9FAY2"/>
<evidence type="ECO:0000256" key="7">
    <source>
        <dbReference type="SAM" id="Phobius"/>
    </source>
</evidence>
<evidence type="ECO:0000259" key="9">
    <source>
        <dbReference type="Pfam" id="PF12704"/>
    </source>
</evidence>
<evidence type="ECO:0000256" key="4">
    <source>
        <dbReference type="ARBA" id="ARBA00022989"/>
    </source>
</evidence>
<keyword evidence="4 7" id="KW-1133">Transmembrane helix</keyword>
<dbReference type="Pfam" id="PF02687">
    <property type="entry name" value="FtsX"/>
    <property type="match status" value="1"/>
</dbReference>
<dbReference type="InterPro" id="IPR050250">
    <property type="entry name" value="Macrolide_Exporter_MacB"/>
</dbReference>
<dbReference type="RefSeq" id="WP_152763765.1">
    <property type="nucleotide sequence ID" value="NZ_WHLY01000002.1"/>
</dbReference>
<feature type="transmembrane region" description="Helical" evidence="7">
    <location>
        <begin position="271"/>
        <end position="297"/>
    </location>
</feature>
<organism evidence="10 11">
    <name type="scientific">Salmonirosea aquatica</name>
    <dbReference type="NCBI Taxonomy" id="2654236"/>
    <lineage>
        <taxon>Bacteria</taxon>
        <taxon>Pseudomonadati</taxon>
        <taxon>Bacteroidota</taxon>
        <taxon>Cytophagia</taxon>
        <taxon>Cytophagales</taxon>
        <taxon>Spirosomataceae</taxon>
        <taxon>Salmonirosea</taxon>
    </lineage>
</organism>
<comment type="similarity">
    <text evidence="6">Belongs to the ABC-4 integral membrane protein family.</text>
</comment>
<gene>
    <name evidence="10" type="ORF">GBK04_22945</name>
</gene>
<dbReference type="GO" id="GO:0022857">
    <property type="term" value="F:transmembrane transporter activity"/>
    <property type="evidence" value="ECO:0007669"/>
    <property type="project" value="TreeGrafter"/>
</dbReference>
<protein>
    <submittedName>
        <fullName evidence="10">FtsX-like permease family protein</fullName>
    </submittedName>
</protein>
<comment type="subcellular location">
    <subcellularLocation>
        <location evidence="1">Cell membrane</location>
        <topology evidence="1">Multi-pass membrane protein</topology>
    </subcellularLocation>
</comment>
<dbReference type="EMBL" id="WHLY01000002">
    <property type="protein sequence ID" value="MPR36124.1"/>
    <property type="molecule type" value="Genomic_DNA"/>
</dbReference>
<feature type="transmembrane region" description="Helical" evidence="7">
    <location>
        <begin position="21"/>
        <end position="41"/>
    </location>
</feature>
<dbReference type="GO" id="GO:0005886">
    <property type="term" value="C:plasma membrane"/>
    <property type="evidence" value="ECO:0007669"/>
    <property type="project" value="UniProtKB-SubCell"/>
</dbReference>
<dbReference type="PANTHER" id="PTHR30572">
    <property type="entry name" value="MEMBRANE COMPONENT OF TRANSPORTER-RELATED"/>
    <property type="match status" value="1"/>
</dbReference>
<dbReference type="Proteomes" id="UP000479293">
    <property type="component" value="Unassembled WGS sequence"/>
</dbReference>
<dbReference type="Pfam" id="PF12704">
    <property type="entry name" value="MacB_PCD"/>
    <property type="match status" value="1"/>
</dbReference>